<dbReference type="Proteomes" id="UP000186922">
    <property type="component" value="Unassembled WGS sequence"/>
</dbReference>
<evidence type="ECO:0000256" key="4">
    <source>
        <dbReference type="ARBA" id="ARBA00023136"/>
    </source>
</evidence>
<evidence type="ECO:0000259" key="6">
    <source>
        <dbReference type="PROSITE" id="PS50850"/>
    </source>
</evidence>
<protein>
    <recommendedName>
        <fullName evidence="6">Major facilitator superfamily (MFS) profile domain-containing protein</fullName>
    </recommendedName>
</protein>
<dbReference type="Pfam" id="PF00083">
    <property type="entry name" value="Sugar_tr"/>
    <property type="match status" value="1"/>
</dbReference>
<comment type="caution">
    <text evidence="7">The sequence shown here is derived from an EMBL/GenBank/DDBJ whole genome shotgun (WGS) entry which is preliminary data.</text>
</comment>
<evidence type="ECO:0000256" key="5">
    <source>
        <dbReference type="SAM" id="Phobius"/>
    </source>
</evidence>
<keyword evidence="8" id="KW-1185">Reference proteome</keyword>
<dbReference type="InterPro" id="IPR036259">
    <property type="entry name" value="MFS_trans_sf"/>
</dbReference>
<dbReference type="OrthoDB" id="2544694at2759"/>
<dbReference type="SUPFAM" id="SSF103473">
    <property type="entry name" value="MFS general substrate transporter"/>
    <property type="match status" value="1"/>
</dbReference>
<accession>A0A1D1VL21</accession>
<comment type="subcellular location">
    <subcellularLocation>
        <location evidence="1">Membrane</location>
        <topology evidence="1">Multi-pass membrane protein</topology>
    </subcellularLocation>
</comment>
<reference evidence="7 8" key="1">
    <citation type="journal article" date="2016" name="Nat. Commun.">
        <title>Extremotolerant tardigrade genome and improved radiotolerance of human cultured cells by tardigrade-unique protein.</title>
        <authorList>
            <person name="Hashimoto T."/>
            <person name="Horikawa D.D."/>
            <person name="Saito Y."/>
            <person name="Kuwahara H."/>
            <person name="Kozuka-Hata H."/>
            <person name="Shin-I T."/>
            <person name="Minakuchi Y."/>
            <person name="Ohishi K."/>
            <person name="Motoyama A."/>
            <person name="Aizu T."/>
            <person name="Enomoto A."/>
            <person name="Kondo K."/>
            <person name="Tanaka S."/>
            <person name="Hara Y."/>
            <person name="Koshikawa S."/>
            <person name="Sagara H."/>
            <person name="Miura T."/>
            <person name="Yokobori S."/>
            <person name="Miyagawa K."/>
            <person name="Suzuki Y."/>
            <person name="Kubo T."/>
            <person name="Oyama M."/>
            <person name="Kohara Y."/>
            <person name="Fujiyama A."/>
            <person name="Arakawa K."/>
            <person name="Katayama T."/>
            <person name="Toyoda A."/>
            <person name="Kunieda T."/>
        </authorList>
    </citation>
    <scope>NUCLEOTIDE SEQUENCE [LARGE SCALE GENOMIC DNA]</scope>
    <source>
        <strain evidence="7 8">YOKOZUNA-1</strain>
    </source>
</reference>
<feature type="transmembrane region" description="Helical" evidence="5">
    <location>
        <begin position="12"/>
        <end position="33"/>
    </location>
</feature>
<keyword evidence="4 5" id="KW-0472">Membrane</keyword>
<dbReference type="EMBL" id="BDGG01000008">
    <property type="protein sequence ID" value="GAV02315.1"/>
    <property type="molecule type" value="Genomic_DNA"/>
</dbReference>
<evidence type="ECO:0000256" key="1">
    <source>
        <dbReference type="ARBA" id="ARBA00004141"/>
    </source>
</evidence>
<feature type="transmembrane region" description="Helical" evidence="5">
    <location>
        <begin position="39"/>
        <end position="58"/>
    </location>
</feature>
<dbReference type="GO" id="GO:0022857">
    <property type="term" value="F:transmembrane transporter activity"/>
    <property type="evidence" value="ECO:0007669"/>
    <property type="project" value="InterPro"/>
</dbReference>
<evidence type="ECO:0000256" key="2">
    <source>
        <dbReference type="ARBA" id="ARBA00022692"/>
    </source>
</evidence>
<dbReference type="InterPro" id="IPR020846">
    <property type="entry name" value="MFS_dom"/>
</dbReference>
<organism evidence="7 8">
    <name type="scientific">Ramazzottius varieornatus</name>
    <name type="common">Water bear</name>
    <name type="synonym">Tardigrade</name>
    <dbReference type="NCBI Taxonomy" id="947166"/>
    <lineage>
        <taxon>Eukaryota</taxon>
        <taxon>Metazoa</taxon>
        <taxon>Ecdysozoa</taxon>
        <taxon>Tardigrada</taxon>
        <taxon>Eutardigrada</taxon>
        <taxon>Parachela</taxon>
        <taxon>Hypsibioidea</taxon>
        <taxon>Ramazzottiidae</taxon>
        <taxon>Ramazzottius</taxon>
    </lineage>
</organism>
<evidence type="ECO:0000256" key="3">
    <source>
        <dbReference type="ARBA" id="ARBA00022989"/>
    </source>
</evidence>
<evidence type="ECO:0000313" key="7">
    <source>
        <dbReference type="EMBL" id="GAV02315.1"/>
    </source>
</evidence>
<dbReference type="PROSITE" id="PS50850">
    <property type="entry name" value="MFS"/>
    <property type="match status" value="1"/>
</dbReference>
<keyword evidence="3 5" id="KW-1133">Transmembrane helix</keyword>
<dbReference type="GO" id="GO:0016020">
    <property type="term" value="C:membrane"/>
    <property type="evidence" value="ECO:0007669"/>
    <property type="project" value="UniProtKB-SubCell"/>
</dbReference>
<dbReference type="PANTHER" id="PTHR24064">
    <property type="entry name" value="SOLUTE CARRIER FAMILY 22 MEMBER"/>
    <property type="match status" value="1"/>
</dbReference>
<name>A0A1D1VL21_RAMVA</name>
<gene>
    <name evidence="7" type="primary">RvY_12900-1</name>
    <name evidence="7" type="synonym">RvY_12900.1</name>
    <name evidence="7" type="ORF">RvY_12900</name>
</gene>
<evidence type="ECO:0000313" key="8">
    <source>
        <dbReference type="Proteomes" id="UP000186922"/>
    </source>
</evidence>
<feature type="domain" description="Major facilitator superfamily (MFS) profile" evidence="6">
    <location>
        <begin position="1"/>
        <end position="105"/>
    </location>
</feature>
<dbReference type="InterPro" id="IPR005828">
    <property type="entry name" value="MFS_sugar_transport-like"/>
</dbReference>
<sequence length="105" mass="11963">MEIIGSKPRALMSVLVAVYYTAGSVMVGALSYFVRSWRVYALLTSLPMLLLLFAFLWFPESPRWLLSEKRYTELAHMLEDIVEVNGNGSLDEEDCQTTVDPEKNQ</sequence>
<proteinExistence type="predicted"/>
<dbReference type="AlphaFoldDB" id="A0A1D1VL21"/>
<dbReference type="Gene3D" id="1.20.1250.20">
    <property type="entry name" value="MFS general substrate transporter like domains"/>
    <property type="match status" value="1"/>
</dbReference>
<keyword evidence="2 5" id="KW-0812">Transmembrane</keyword>
<dbReference type="STRING" id="947166.A0A1D1VL21"/>